<dbReference type="OrthoDB" id="2157641at2759"/>
<dbReference type="InterPro" id="IPR000904">
    <property type="entry name" value="Sec7_dom"/>
</dbReference>
<feature type="compositionally biased region" description="Low complexity" evidence="1">
    <location>
        <begin position="623"/>
        <end position="638"/>
    </location>
</feature>
<feature type="compositionally biased region" description="Low complexity" evidence="1">
    <location>
        <begin position="594"/>
        <end position="614"/>
    </location>
</feature>
<dbReference type="PROSITE" id="PS50190">
    <property type="entry name" value="SEC7"/>
    <property type="match status" value="1"/>
</dbReference>
<dbReference type="PANTHER" id="PTHR10663:SF375">
    <property type="entry name" value="LD29171P"/>
    <property type="match status" value="1"/>
</dbReference>
<feature type="region of interest" description="Disordered" evidence="1">
    <location>
        <begin position="1140"/>
        <end position="1225"/>
    </location>
</feature>
<dbReference type="AlphaFoldDB" id="A0A507CF78"/>
<feature type="region of interest" description="Disordered" evidence="1">
    <location>
        <begin position="802"/>
        <end position="835"/>
    </location>
</feature>
<dbReference type="GO" id="GO:0032012">
    <property type="term" value="P:regulation of ARF protein signal transduction"/>
    <property type="evidence" value="ECO:0007669"/>
    <property type="project" value="InterPro"/>
</dbReference>
<sequence>MSDPTEVLSETSETSDTNKRISTIFSKQNRKLRTSASSLSLKPDVVPSTENVSQSPISALFSRIKNRETGQSPRGSHSKGLSMVTGHSGHSNTHSRQPSNDPEGSTQPLNDKLVPGSPQKRLSGKQTHKRQSSLPIRHVGSLDDLIAHVHAATHLDLSNPVSPVQSPVISAAKPSIKSSNSSMSHRVEDAWESKQADIVLARDIGDNMTGPLPIPNHDSSRKVNFTISDSLSSSLESSRDGQLDQPLELLHRQPSLISMIPSHLQQPEPIIEESLPHPSPQYDPDSVLGYLMDTVNSNMKRPSVSSIAESPMAVTMLKSISHQPSIAEARNEDNDSFRLPPIPQNEALSLFHQSAANTEAKPEIVNSPVLESEPEPIPTPAPVVPLVAPTNGYKSMNPTEVARLLYENNLPDVPSEDTALILGKGDYFHVAILTAYMNMFDLKNLKLEEAFRRFCAALIMKGETQQQDRILMRLAQRYWDCNPQTWSLFYSADVVHIILFSILMLNTDLRNASIGITSSRMSKSEYLKNTLNTIEGMVNPVRSEDSDRTGTGTVSDDRTSTEKETFVDRDWRRKMEAELRELYKSISRHNIVSRSASPDLTSSPSSSSLPIRTSNGTLKREGSSLSVSTTHSTSTTATNFGDNMSVYSGRGIRFVASLRRNHNGSSQTLERNTTLDRKSLASAFSGSSLGRNTSETDPYGSSASIRSTSVEIGGANLMSDPGRAGVMQGLIIRKRLRDPEGGRARMRRWVKAWGVLRMDMDGPLGVALTLQRVENDSDKFSPTEIGGNLVDPSALPTTMFAGTGGNGSTSPFESIGRRSLASREARSRPAMETSRPPRLLRVAPNSLETIPLLHALSISHPEPGYSSSRPHVFSLHLNDGSTMLFQVPSLQSLNMWVRAINYWAARRSREPLRGGIGNMEYGWGKILSDRKARLAEERERKTHGRRGESFSMSMTAKEAAAAVSLVIGDEYEFGTRASPHVHSGSISGSSGKEAGGGSSGMPPMAVDPSDESVKAKIFEWFPPPNPIHTRTGGDYSEVEQMNAMKKQVDIVATELEEHAGLREAMEIKYGSHPSQKDKAQKNWIKRQQYLAYEHQKYATYVEALVQGLDYITGNHQPFSPTATHYTSTIPRTVELPPRMPLTSDVFIPPNNIAPSRPSNDATTTDSSSLSTLDVIQRKHSQQQQSDSVSRSLDAARILSPKLEEEGSRPPSPLPPQSSSVVDSTM</sequence>
<feature type="domain" description="SEC7" evidence="2">
    <location>
        <begin position="380"/>
        <end position="589"/>
    </location>
</feature>
<feature type="region of interest" description="Disordered" evidence="1">
    <location>
        <begin position="684"/>
        <end position="704"/>
    </location>
</feature>
<feature type="compositionally biased region" description="Polar residues" evidence="1">
    <location>
        <begin position="88"/>
        <end position="109"/>
    </location>
</feature>
<dbReference type="Gene3D" id="2.30.29.30">
    <property type="entry name" value="Pleckstrin-homology domain (PH domain)/Phosphotyrosine-binding domain (PTB)"/>
    <property type="match status" value="1"/>
</dbReference>
<dbReference type="SUPFAM" id="SSF50729">
    <property type="entry name" value="PH domain-like"/>
    <property type="match status" value="1"/>
</dbReference>
<protein>
    <recommendedName>
        <fullName evidence="2">SEC7 domain-containing protein</fullName>
    </recommendedName>
</protein>
<dbReference type="Gene3D" id="1.10.1000.11">
    <property type="entry name" value="Arf Nucleotide-binding Site Opener,domain 2"/>
    <property type="match status" value="1"/>
</dbReference>
<feature type="compositionally biased region" description="Low complexity" evidence="1">
    <location>
        <begin position="1181"/>
        <end position="1191"/>
    </location>
</feature>
<reference evidence="3 4" key="1">
    <citation type="journal article" date="2019" name="Sci. Rep.">
        <title>Comparative genomics of chytrid fungi reveal insights into the obligate biotrophic and pathogenic lifestyle of Synchytrium endobioticum.</title>
        <authorList>
            <person name="van de Vossenberg B.T.L.H."/>
            <person name="Warris S."/>
            <person name="Nguyen H.D.T."/>
            <person name="van Gent-Pelzer M.P.E."/>
            <person name="Joly D.L."/>
            <person name="van de Geest H.C."/>
            <person name="Bonants P.J.M."/>
            <person name="Smith D.S."/>
            <person name="Levesque C.A."/>
            <person name="van der Lee T.A.J."/>
        </authorList>
    </citation>
    <scope>NUCLEOTIDE SEQUENCE [LARGE SCALE GENOMIC DNA]</scope>
    <source>
        <strain evidence="3 4">JEL517</strain>
    </source>
</reference>
<dbReference type="EMBL" id="QEAO01000005">
    <property type="protein sequence ID" value="TPX36173.1"/>
    <property type="molecule type" value="Genomic_DNA"/>
</dbReference>
<gene>
    <name evidence="3" type="ORF">SmJEL517_g01436</name>
</gene>
<feature type="region of interest" description="Disordered" evidence="1">
    <location>
        <begin position="978"/>
        <end position="1007"/>
    </location>
</feature>
<dbReference type="SMART" id="SM00233">
    <property type="entry name" value="PH"/>
    <property type="match status" value="1"/>
</dbReference>
<evidence type="ECO:0000313" key="4">
    <source>
        <dbReference type="Proteomes" id="UP000319731"/>
    </source>
</evidence>
<feature type="compositionally biased region" description="Low complexity" evidence="1">
    <location>
        <begin position="1162"/>
        <end position="1173"/>
    </location>
</feature>
<evidence type="ECO:0000256" key="1">
    <source>
        <dbReference type="SAM" id="MobiDB-lite"/>
    </source>
</evidence>
<dbReference type="GO" id="GO:0005085">
    <property type="term" value="F:guanyl-nucleotide exchange factor activity"/>
    <property type="evidence" value="ECO:0007669"/>
    <property type="project" value="InterPro"/>
</dbReference>
<dbReference type="RefSeq" id="XP_031026486.1">
    <property type="nucleotide sequence ID" value="XM_031167364.1"/>
</dbReference>
<feature type="region of interest" description="Disordered" evidence="1">
    <location>
        <begin position="594"/>
        <end position="639"/>
    </location>
</feature>
<name>A0A507CF78_9FUNG</name>
<organism evidence="3 4">
    <name type="scientific">Synchytrium microbalum</name>
    <dbReference type="NCBI Taxonomy" id="1806994"/>
    <lineage>
        <taxon>Eukaryota</taxon>
        <taxon>Fungi</taxon>
        <taxon>Fungi incertae sedis</taxon>
        <taxon>Chytridiomycota</taxon>
        <taxon>Chytridiomycota incertae sedis</taxon>
        <taxon>Chytridiomycetes</taxon>
        <taxon>Synchytriales</taxon>
        <taxon>Synchytriaceae</taxon>
        <taxon>Synchytrium</taxon>
    </lineage>
</organism>
<feature type="region of interest" description="Disordered" evidence="1">
    <location>
        <begin position="1"/>
        <end position="136"/>
    </location>
</feature>
<dbReference type="InterPro" id="IPR001849">
    <property type="entry name" value="PH_domain"/>
</dbReference>
<proteinExistence type="predicted"/>
<feature type="compositionally biased region" description="Low complexity" evidence="1">
    <location>
        <begin position="983"/>
        <end position="992"/>
    </location>
</feature>
<dbReference type="GeneID" id="42002661"/>
<evidence type="ECO:0000313" key="3">
    <source>
        <dbReference type="EMBL" id="TPX36173.1"/>
    </source>
</evidence>
<dbReference type="Pfam" id="PF15410">
    <property type="entry name" value="PH_9"/>
    <property type="match status" value="1"/>
</dbReference>
<feature type="region of interest" description="Disordered" evidence="1">
    <location>
        <begin position="541"/>
        <end position="561"/>
    </location>
</feature>
<feature type="compositionally biased region" description="Polar residues" evidence="1">
    <location>
        <begin position="48"/>
        <end position="57"/>
    </location>
</feature>
<dbReference type="STRING" id="1806994.A0A507CF78"/>
<evidence type="ECO:0000259" key="2">
    <source>
        <dbReference type="PROSITE" id="PS50190"/>
    </source>
</evidence>
<dbReference type="SUPFAM" id="SSF48425">
    <property type="entry name" value="Sec7 domain"/>
    <property type="match status" value="1"/>
</dbReference>
<feature type="compositionally biased region" description="Polar residues" evidence="1">
    <location>
        <begin position="1152"/>
        <end position="1161"/>
    </location>
</feature>
<keyword evidence="4" id="KW-1185">Reference proteome</keyword>
<dbReference type="InterPro" id="IPR023394">
    <property type="entry name" value="Sec7_C_sf"/>
</dbReference>
<dbReference type="InterPro" id="IPR011993">
    <property type="entry name" value="PH-like_dom_sf"/>
</dbReference>
<dbReference type="InterPro" id="IPR035999">
    <property type="entry name" value="Sec7_dom_sf"/>
</dbReference>
<comment type="caution">
    <text evidence="3">The sequence shown here is derived from an EMBL/GenBank/DDBJ whole genome shotgun (WGS) entry which is preliminary data.</text>
</comment>
<feature type="compositionally biased region" description="Basic residues" evidence="1">
    <location>
        <begin position="122"/>
        <end position="131"/>
    </location>
</feature>
<dbReference type="PANTHER" id="PTHR10663">
    <property type="entry name" value="GUANYL-NUCLEOTIDE EXCHANGE FACTOR"/>
    <property type="match status" value="1"/>
</dbReference>
<feature type="compositionally biased region" description="Polar residues" evidence="1">
    <location>
        <begin position="691"/>
        <end position="704"/>
    </location>
</feature>
<dbReference type="SMART" id="SM00222">
    <property type="entry name" value="Sec7"/>
    <property type="match status" value="1"/>
</dbReference>
<dbReference type="Proteomes" id="UP000319731">
    <property type="component" value="Unassembled WGS sequence"/>
</dbReference>
<feature type="compositionally biased region" description="Polar residues" evidence="1">
    <location>
        <begin position="8"/>
        <end position="27"/>
    </location>
</feature>
<dbReference type="Pfam" id="PF01369">
    <property type="entry name" value="Sec7"/>
    <property type="match status" value="1"/>
</dbReference>
<accession>A0A507CF78</accession>
<dbReference type="InterPro" id="IPR041681">
    <property type="entry name" value="PH_9"/>
</dbReference>